<sequence>LLVTSDEEMQAAEDDEPIEDFPDWQQDLVRIAKEIIDETGNYIDLPTKFDIHEYRIMEKFCLSLNDDEMCDTLYSLIKGSGAFGRFKNAIHEYDIADDWYKYRNDALKEIAIEWCQENDIEFEDK</sequence>
<comment type="caution">
    <text evidence="1">The sequence shown here is derived from an EMBL/GenBank/DDBJ whole genome shotgun (WGS) entry which is preliminary data.</text>
</comment>
<proteinExistence type="predicted"/>
<feature type="non-terminal residue" evidence="1">
    <location>
        <position position="1"/>
    </location>
</feature>
<dbReference type="EMBL" id="BARW01031355">
    <property type="protein sequence ID" value="GAJ02950.1"/>
    <property type="molecule type" value="Genomic_DNA"/>
</dbReference>
<name>X1VAW6_9ZZZZ</name>
<protein>
    <submittedName>
        <fullName evidence="1">Uncharacterized protein</fullName>
    </submittedName>
</protein>
<dbReference type="Pfam" id="PF03682">
    <property type="entry name" value="UPF0158"/>
    <property type="match status" value="1"/>
</dbReference>
<dbReference type="AlphaFoldDB" id="X1VAW6"/>
<evidence type="ECO:0000313" key="1">
    <source>
        <dbReference type="EMBL" id="GAJ02950.1"/>
    </source>
</evidence>
<organism evidence="1">
    <name type="scientific">marine sediment metagenome</name>
    <dbReference type="NCBI Taxonomy" id="412755"/>
    <lineage>
        <taxon>unclassified sequences</taxon>
        <taxon>metagenomes</taxon>
        <taxon>ecological metagenomes</taxon>
    </lineage>
</organism>
<gene>
    <name evidence="1" type="ORF">S12H4_49894</name>
</gene>
<accession>X1VAW6</accession>
<dbReference type="InterPro" id="IPR005361">
    <property type="entry name" value="UPF0158"/>
</dbReference>
<reference evidence="1" key="1">
    <citation type="journal article" date="2014" name="Front. Microbiol.">
        <title>High frequency of phylogenetically diverse reductive dehalogenase-homologous genes in deep subseafloor sedimentary metagenomes.</title>
        <authorList>
            <person name="Kawai M."/>
            <person name="Futagami T."/>
            <person name="Toyoda A."/>
            <person name="Takaki Y."/>
            <person name="Nishi S."/>
            <person name="Hori S."/>
            <person name="Arai W."/>
            <person name="Tsubouchi T."/>
            <person name="Morono Y."/>
            <person name="Uchiyama I."/>
            <person name="Ito T."/>
            <person name="Fujiyama A."/>
            <person name="Inagaki F."/>
            <person name="Takami H."/>
        </authorList>
    </citation>
    <scope>NUCLEOTIDE SEQUENCE</scope>
    <source>
        <strain evidence="1">Expedition CK06-06</strain>
    </source>
</reference>